<evidence type="ECO:0000256" key="1">
    <source>
        <dbReference type="ARBA" id="ARBA00008007"/>
    </source>
</evidence>
<dbReference type="Proteomes" id="UP000034606">
    <property type="component" value="Unassembled WGS sequence"/>
</dbReference>
<dbReference type="EMBL" id="LBRM01000001">
    <property type="protein sequence ID" value="KKP98668.1"/>
    <property type="molecule type" value="Genomic_DNA"/>
</dbReference>
<gene>
    <name evidence="3" type="ORF">US05_C0001G0024</name>
</gene>
<comment type="caution">
    <text evidence="3">The sequence shown here is derived from an EMBL/GenBank/DDBJ whole genome shotgun (WGS) entry which is preliminary data.</text>
</comment>
<dbReference type="Pfam" id="PF00156">
    <property type="entry name" value="Pribosyltran"/>
    <property type="match status" value="1"/>
</dbReference>
<dbReference type="InterPro" id="IPR051910">
    <property type="entry name" value="ComF/GntX_DNA_util-trans"/>
</dbReference>
<proteinExistence type="inferred from homology"/>
<reference evidence="3 4" key="1">
    <citation type="journal article" date="2015" name="Nature">
        <title>rRNA introns, odd ribosomes, and small enigmatic genomes across a large radiation of phyla.</title>
        <authorList>
            <person name="Brown C.T."/>
            <person name="Hug L.A."/>
            <person name="Thomas B.C."/>
            <person name="Sharon I."/>
            <person name="Castelle C.J."/>
            <person name="Singh A."/>
            <person name="Wilkins M.J."/>
            <person name="Williams K.H."/>
            <person name="Banfield J.F."/>
        </authorList>
    </citation>
    <scope>NUCLEOTIDE SEQUENCE [LARGE SCALE GENOMIC DNA]</scope>
</reference>
<name>A0A0G0DZI9_9BACT</name>
<protein>
    <submittedName>
        <fullName evidence="3">ComF family protein</fullName>
    </submittedName>
</protein>
<evidence type="ECO:0000259" key="2">
    <source>
        <dbReference type="Pfam" id="PF00156"/>
    </source>
</evidence>
<dbReference type="AlphaFoldDB" id="A0A0G0DZI9"/>
<sequence length="235" mass="26981">MLKIFNGVNFLDTILNVIFPVHCVLCGKEGSDLCLKCLSDSPPALRESADWIFPLFDYRHPPIKKSLWFLKYKNKKRLAGIFAEVMYGKIIEELSELSVMKNFQNPVLIPIPLSLKRYRERGYNQAELICEELVKLDSNSNLCHGVDVKTKRNFYLEKNVLIKIKETEHQVNIKDRRDRLKNLSDSFSVKNPEIIKDKNIILIDDVLTTGATLTEAKKILKSFGAKKVIAFTVAH</sequence>
<dbReference type="SUPFAM" id="SSF53271">
    <property type="entry name" value="PRTase-like"/>
    <property type="match status" value="1"/>
</dbReference>
<evidence type="ECO:0000313" key="3">
    <source>
        <dbReference type="EMBL" id="KKP98668.1"/>
    </source>
</evidence>
<dbReference type="PANTHER" id="PTHR47505">
    <property type="entry name" value="DNA UTILIZATION PROTEIN YHGH"/>
    <property type="match status" value="1"/>
</dbReference>
<evidence type="ECO:0000313" key="4">
    <source>
        <dbReference type="Proteomes" id="UP000034606"/>
    </source>
</evidence>
<dbReference type="CDD" id="cd06223">
    <property type="entry name" value="PRTases_typeI"/>
    <property type="match status" value="1"/>
</dbReference>
<organism evidence="3 4">
    <name type="scientific">Candidatus Nomurabacteria bacterium GW2011_GWA1_36_15</name>
    <dbReference type="NCBI Taxonomy" id="1618728"/>
    <lineage>
        <taxon>Bacteria</taxon>
        <taxon>Candidatus Nomuraibacteriota</taxon>
    </lineage>
</organism>
<comment type="similarity">
    <text evidence="1">Belongs to the ComF/GntX family.</text>
</comment>
<dbReference type="InterPro" id="IPR029057">
    <property type="entry name" value="PRTase-like"/>
</dbReference>
<dbReference type="PANTHER" id="PTHR47505:SF1">
    <property type="entry name" value="DNA UTILIZATION PROTEIN YHGH"/>
    <property type="match status" value="1"/>
</dbReference>
<accession>A0A0G0DZI9</accession>
<dbReference type="Gene3D" id="3.40.50.2020">
    <property type="match status" value="1"/>
</dbReference>
<dbReference type="PATRIC" id="fig|1618728.3.peg.26"/>
<dbReference type="InterPro" id="IPR000836">
    <property type="entry name" value="PRTase_dom"/>
</dbReference>
<feature type="domain" description="Phosphoribosyltransferase" evidence="2">
    <location>
        <begin position="183"/>
        <end position="233"/>
    </location>
</feature>